<evidence type="ECO:0000313" key="1">
    <source>
        <dbReference type="EMBL" id="KAA0676234.1"/>
    </source>
</evidence>
<sequence length="142" mass="16267">MSEVQAWWQQDRAYRKLPYKQKVAMRISAGLMRNKFNAIDTGILLSTLFGTTTDAEFASFKSVHFPDYDQVEYMVMVGWRLLEFGNKVYHRMPGDLDIVDAICHLPVDFVRRKALEGAITRDMSLDNAKALANEWQAEDATG</sequence>
<dbReference type="Proteomes" id="UP000476837">
    <property type="component" value="Unassembled WGS sequence"/>
</dbReference>
<dbReference type="EMBL" id="QOKV01000050">
    <property type="protein sequence ID" value="KAA0676234.1"/>
    <property type="molecule type" value="Genomic_DNA"/>
</dbReference>
<dbReference type="AlphaFoldDB" id="A0A6L3AR37"/>
<proteinExistence type="predicted"/>
<reference evidence="1 2" key="1">
    <citation type="submission" date="2018-07" db="EMBL/GenBank/DDBJ databases">
        <title>Genome sequence of Roseomonas fauriae ATCC 49958.</title>
        <authorList>
            <person name="Sant'Anna F.H."/>
            <person name="Baldani J.I."/>
            <person name="Zilli J.E."/>
            <person name="Reis V.M."/>
            <person name="Hartmann A."/>
            <person name="Cruz L."/>
            <person name="de Souza E.M."/>
            <person name="de Oliveira Pedrosa F."/>
            <person name="Passaglia L.M.P."/>
        </authorList>
    </citation>
    <scope>NUCLEOTIDE SEQUENCE [LARGE SCALE GENOMIC DNA]</scope>
    <source>
        <strain evidence="1 2">ATCC 49958</strain>
    </source>
</reference>
<accession>A0A6L3AR37</accession>
<gene>
    <name evidence="1" type="ORF">DS837_31215</name>
</gene>
<organism evidence="1 2">
    <name type="scientific">Azospirillum brasilense</name>
    <dbReference type="NCBI Taxonomy" id="192"/>
    <lineage>
        <taxon>Bacteria</taxon>
        <taxon>Pseudomonadati</taxon>
        <taxon>Pseudomonadota</taxon>
        <taxon>Alphaproteobacteria</taxon>
        <taxon>Rhodospirillales</taxon>
        <taxon>Azospirillaceae</taxon>
        <taxon>Azospirillum</taxon>
    </lineage>
</organism>
<evidence type="ECO:0000313" key="2">
    <source>
        <dbReference type="Proteomes" id="UP000476837"/>
    </source>
</evidence>
<name>A0A6L3AR37_AZOBR</name>
<comment type="caution">
    <text evidence="1">The sequence shown here is derived from an EMBL/GenBank/DDBJ whole genome shotgun (WGS) entry which is preliminary data.</text>
</comment>
<protein>
    <submittedName>
        <fullName evidence="1">Uncharacterized protein</fullName>
    </submittedName>
</protein>